<name>A0ABW5T5Z4_9BACI</name>
<feature type="region of interest" description="Disordered" evidence="4">
    <location>
        <begin position="1765"/>
        <end position="1784"/>
    </location>
</feature>
<feature type="domain" description="SpaA-like prealbumin fold" evidence="7">
    <location>
        <begin position="1487"/>
        <end position="1574"/>
    </location>
</feature>
<feature type="domain" description="Collagen binding" evidence="6">
    <location>
        <begin position="780"/>
        <end position="910"/>
    </location>
</feature>
<reference evidence="9" key="1">
    <citation type="journal article" date="2019" name="Int. J. Syst. Evol. Microbiol.">
        <title>The Global Catalogue of Microorganisms (GCM) 10K type strain sequencing project: providing services to taxonomists for standard genome sequencing and annotation.</title>
        <authorList>
            <consortium name="The Broad Institute Genomics Platform"/>
            <consortium name="The Broad Institute Genome Sequencing Center for Infectious Disease"/>
            <person name="Wu L."/>
            <person name="Ma J."/>
        </authorList>
    </citation>
    <scope>NUCLEOTIDE SEQUENCE [LARGE SCALE GENOMIC DNA]</scope>
    <source>
        <strain evidence="9">KCTC 33792</strain>
    </source>
</reference>
<feature type="domain" description="SpaA-like prealbumin fold" evidence="7">
    <location>
        <begin position="1182"/>
        <end position="1268"/>
    </location>
</feature>
<protein>
    <submittedName>
        <fullName evidence="8">SpaA isopeptide-forming pilin-related protein</fullName>
    </submittedName>
</protein>
<dbReference type="Pfam" id="PF05737">
    <property type="entry name" value="Collagen_bind"/>
    <property type="match status" value="4"/>
</dbReference>
<feature type="region of interest" description="Disordered" evidence="4">
    <location>
        <begin position="482"/>
        <end position="501"/>
    </location>
</feature>
<keyword evidence="9" id="KW-1185">Reference proteome</keyword>
<feature type="compositionally biased region" description="Polar residues" evidence="4">
    <location>
        <begin position="1052"/>
        <end position="1062"/>
    </location>
</feature>
<evidence type="ECO:0000256" key="5">
    <source>
        <dbReference type="SAM" id="Phobius"/>
    </source>
</evidence>
<feature type="domain" description="Collagen binding" evidence="6">
    <location>
        <begin position="926"/>
        <end position="1052"/>
    </location>
</feature>
<dbReference type="RefSeq" id="WP_380714284.1">
    <property type="nucleotide sequence ID" value="NZ_JBHUML010000006.1"/>
</dbReference>
<feature type="region of interest" description="Disordered" evidence="4">
    <location>
        <begin position="1037"/>
        <end position="1082"/>
    </location>
</feature>
<dbReference type="SUPFAM" id="SSF49401">
    <property type="entry name" value="Bacterial adhesins"/>
    <property type="match status" value="6"/>
</dbReference>
<feature type="domain" description="SpaA-like prealbumin fold" evidence="7">
    <location>
        <begin position="1781"/>
        <end position="1865"/>
    </location>
</feature>
<feature type="domain" description="Collagen binding" evidence="6">
    <location>
        <begin position="512"/>
        <end position="623"/>
    </location>
</feature>
<feature type="compositionally biased region" description="Low complexity" evidence="4">
    <location>
        <begin position="171"/>
        <end position="182"/>
    </location>
</feature>
<accession>A0ABW5T5Z4</accession>
<dbReference type="EMBL" id="JBHUML010000006">
    <property type="protein sequence ID" value="MFD2706958.1"/>
    <property type="molecule type" value="Genomic_DNA"/>
</dbReference>
<feature type="compositionally biased region" description="Low complexity" evidence="4">
    <location>
        <begin position="128"/>
        <end position="144"/>
    </location>
</feature>
<dbReference type="Gene3D" id="2.60.40.740">
    <property type="match status" value="5"/>
</dbReference>
<feature type="compositionally biased region" description="Gly residues" evidence="4">
    <location>
        <begin position="1066"/>
        <end position="1075"/>
    </location>
</feature>
<organism evidence="8 9">
    <name type="scientific">Salibacterium lacus</name>
    <dbReference type="NCBI Taxonomy" id="1898109"/>
    <lineage>
        <taxon>Bacteria</taxon>
        <taxon>Bacillati</taxon>
        <taxon>Bacillota</taxon>
        <taxon>Bacilli</taxon>
        <taxon>Bacillales</taxon>
        <taxon>Bacillaceae</taxon>
    </lineage>
</organism>
<feature type="domain" description="SpaA-like prealbumin fold" evidence="7">
    <location>
        <begin position="1378"/>
        <end position="1461"/>
    </location>
</feature>
<sequence length="1949" mass="210260">MVRKLNISAIIFILIFQLVGSGAGLTSSVMAQESGDADVTAAAEQSGTDDTQTESSGTDNQTTEPDTSTETSGDTSGTNDTQDSTDSTDGSSGGDDTTQETNTDEQTQDGNGSNDSTDNQDTTDDGKNSSGSTDGSTDGTGSTDGSKDDSSGSSTDETADQSPDSGEQNSDTTVDDGSTTGSEGDETTTDKTGVQDGKGSSAGSEMNEQQAIEPYAADIKDKVDNPSQYLDSFNMMTDEGEDVLENGIDSDSEYEAQYQFSFGSDHSYGEGTTLTFNVPEEFEVYEQITEVPISFGEQEIGSFTVTEGGEVTVTFTDNIEGNSVDWNIKFQSGISSDQEVNKNNEIEVTPIEGGDPIFVPVNLGDVNTEMSKTGEASSNYNADTADWTVRFNKSRAEITNPVFKDTLGDNMSLQEDTLQVNYLNLNADGTWSIGDAVNVSSPVNENGEIEMNLGADTSRAYQVTYTTNLEGQNATEYENNATLSGNSGAIEEKSGTVTTKRGKPLEKVSSNYDSSTQTIEWTIRYNYNQQDIPANEASISDTLSHEGNTDNFVMPDNVTVEQVDSFDNSDGSAAETTEVSSYKYSSDTTSFNLDLAGLTEDDTVSDAYKITYTTEASDRVINSKTVTNSVSSNYSGHTEGDEATVGVEQGIIGKSNPDENVNYQNKTVDWTITLNKDDRTMTAPTITDTMQGGFTLQEDSIEVSGYDDNQYSLTTDSSSFTIKFNDGVTVNQNTTIEYTTDFEFNPGNNESFENDANVKWSGGNQSVSREFNPNNNTKDNGFKNGSYNAENQTITWNIGVNYDTRSLNNVEVTDTVKGNQQLQEGTIEVYNVDPGVTSVDEISKKPVATLDSGDIDINASEDEFTADFGEREITDFYLITYKTSLDGLNYVQDTYSNDVTVTTNDTEHFNTTATEDINYGGGYAAKSGNQPEDSKIVDWKVVVNGAQADINNVQVEDSLTGPQMLLTDTIKVYNTNVAADGTVTKDSEITEDETYEMLSESEAGFKLDFIGDKNNISSPYIIEYQSYIQTNQETELTNDLTVSGEEVEEDSNNSGTSVQTRWSSGEGSGSIGDGSGDPATLTINKQDVGTEENNPATGGPINGVEFTLIDPDSGVELMSGVTGEGENQDGQIVFNDVVQGTYELREDSAPERYKESDSPRTINVEGTEQSITIENELKNPKSIKLEKVDADTEEIIKRNAVFNVEKQNGDLIREGVKTGEDGTVTVENLTPGNYQFVETTPPTTYQKAEDPVEFTIEDSQEGTKTVEVANSLIQGSVQLTKVDTDTPDITLAGAVFEIYKEGAEEPLEINGKDEFETGENGKIVVENLDAGTYEFVETESPEGYKPNEEPEVFTIKQYETVEGVEQETVTVENELYPGSVQLIKTEQNNPDNYLEGAVFELQTGDGETLEEGLTTNENGRLTVNELAPGQYQFIETEAPYDYWRNTDTFSFEIEEGGNESAVVRVENSPLPDTSNPSPNPDPEEEEGSVVLTKTAEDTDEALEGAAFDLEDSGGDVIEEDLTTDADGEIEVTGLEPGDYEFVETEAPEGYILDDSPVDVEIQNDEETTVTVTNEPANEQTEGSVLLTKTNSSEQPSTLQGAVFNLENDEGEVVQEGLTTNEDGEISVTGLEPGDYQFVETEAPNGYEQSDDPLDFTIVEGQQEAVTLTAENEAQPGTVQLTKTAADDSSTLLEDAVFTLEQQDGTVVEEGLTTGAAGTVTVSNLEPGDYQFIETKAPEGYEQTSDPAAFTMEAGSTGLVEVTVENEKSQQDETTPPEEAEGSVALTKVDETDGDELLEGAVFTLQTEEGTVVEEGLTTNSSGKIFVNNLEPGTYEFVETKAPEGYKRNNSPVSFTIEADQSEAVSVLAENVPSSNDTSSDENPSDENVDTPTSPGDDKEAGDSADGREEDNNAEKGQALPDTSTSTFNYGLAGIIALLAGLFIRRRRKV</sequence>
<feature type="domain" description="SpaA-like prealbumin fold" evidence="7">
    <location>
        <begin position="1676"/>
        <end position="1766"/>
    </location>
</feature>
<dbReference type="PANTHER" id="PTHR36108:SF13">
    <property type="entry name" value="COLOSSIN-B-RELATED"/>
    <property type="match status" value="1"/>
</dbReference>
<feature type="domain" description="SpaA-like prealbumin fold" evidence="7">
    <location>
        <begin position="1096"/>
        <end position="1176"/>
    </location>
</feature>
<dbReference type="PANTHER" id="PTHR36108">
    <property type="entry name" value="COLOSSIN-B-RELATED"/>
    <property type="match status" value="1"/>
</dbReference>
<feature type="region of interest" description="Disordered" evidence="4">
    <location>
        <begin position="766"/>
        <end position="786"/>
    </location>
</feature>
<dbReference type="Gene3D" id="2.60.40.10">
    <property type="entry name" value="Immunoglobulins"/>
    <property type="match status" value="8"/>
</dbReference>
<keyword evidence="5" id="KW-1133">Transmembrane helix</keyword>
<feature type="compositionally biased region" description="Low complexity" evidence="4">
    <location>
        <begin position="1467"/>
        <end position="1476"/>
    </location>
</feature>
<evidence type="ECO:0000313" key="8">
    <source>
        <dbReference type="EMBL" id="MFD2706958.1"/>
    </source>
</evidence>
<evidence type="ECO:0000313" key="9">
    <source>
        <dbReference type="Proteomes" id="UP001597520"/>
    </source>
</evidence>
<keyword evidence="2" id="KW-0964">Secreted</keyword>
<keyword evidence="5" id="KW-0472">Membrane</keyword>
<feature type="compositionally biased region" description="Basic and acidic residues" evidence="4">
    <location>
        <begin position="1895"/>
        <end position="1913"/>
    </location>
</feature>
<comment type="caution">
    <text evidence="8">The sequence shown here is derived from an EMBL/GenBank/DDBJ whole genome shotgun (WGS) entry which is preliminary data.</text>
</comment>
<feature type="region of interest" description="Disordered" evidence="4">
    <location>
        <begin position="1466"/>
        <end position="1489"/>
    </location>
</feature>
<feature type="domain" description="SpaA-like prealbumin fold" evidence="7">
    <location>
        <begin position="1582"/>
        <end position="1668"/>
    </location>
</feature>
<feature type="compositionally biased region" description="Polar residues" evidence="4">
    <location>
        <begin position="43"/>
        <end position="60"/>
    </location>
</feature>
<feature type="compositionally biased region" description="Polar residues" evidence="4">
    <location>
        <begin position="160"/>
        <end position="170"/>
    </location>
</feature>
<dbReference type="InterPro" id="IPR041033">
    <property type="entry name" value="SpaA_PFL_dom_1"/>
</dbReference>
<dbReference type="NCBIfam" id="TIGR01167">
    <property type="entry name" value="LPXTG_anchor"/>
    <property type="match status" value="1"/>
</dbReference>
<feature type="transmembrane region" description="Helical" evidence="5">
    <location>
        <begin position="1926"/>
        <end position="1943"/>
    </location>
</feature>
<feature type="region of interest" description="Disordered" evidence="4">
    <location>
        <begin position="1870"/>
        <end position="1925"/>
    </location>
</feature>
<comment type="similarity">
    <text evidence="1">Belongs to the serine-aspartate repeat-containing protein (SDr) family.</text>
</comment>
<feature type="domain" description="SpaA-like prealbumin fold" evidence="7">
    <location>
        <begin position="1275"/>
        <end position="1360"/>
    </location>
</feature>
<dbReference type="InterPro" id="IPR013783">
    <property type="entry name" value="Ig-like_fold"/>
</dbReference>
<dbReference type="InterPro" id="IPR008966">
    <property type="entry name" value="Adhesion_dom_sf"/>
</dbReference>
<dbReference type="Pfam" id="PF17802">
    <property type="entry name" value="SpaA"/>
    <property type="match status" value="8"/>
</dbReference>
<feature type="compositionally biased region" description="Low complexity" evidence="4">
    <location>
        <begin position="108"/>
        <end position="120"/>
    </location>
</feature>
<feature type="compositionally biased region" description="Low complexity" evidence="4">
    <location>
        <begin position="61"/>
        <end position="101"/>
    </location>
</feature>
<dbReference type="SUPFAM" id="SSF49478">
    <property type="entry name" value="Cna protein B-type domain"/>
    <property type="match status" value="6"/>
</dbReference>
<dbReference type="InterPro" id="IPR008456">
    <property type="entry name" value="Collagen-bd_dom"/>
</dbReference>
<evidence type="ECO:0000259" key="6">
    <source>
        <dbReference type="Pfam" id="PF05737"/>
    </source>
</evidence>
<keyword evidence="5" id="KW-0812">Transmembrane</keyword>
<evidence type="ECO:0000259" key="7">
    <source>
        <dbReference type="Pfam" id="PF17802"/>
    </source>
</evidence>
<gene>
    <name evidence="8" type="ORF">ACFSUB_15970</name>
</gene>
<evidence type="ECO:0000256" key="1">
    <source>
        <dbReference type="ARBA" id="ARBA00007257"/>
    </source>
</evidence>
<evidence type="ECO:0000256" key="3">
    <source>
        <dbReference type="ARBA" id="ARBA00022729"/>
    </source>
</evidence>
<keyword evidence="3" id="KW-0732">Signal</keyword>
<feature type="compositionally biased region" description="Acidic residues" evidence="4">
    <location>
        <begin position="1878"/>
        <end position="1888"/>
    </location>
</feature>
<feature type="domain" description="Collagen binding" evidence="6">
    <location>
        <begin position="369"/>
        <end position="486"/>
    </location>
</feature>
<evidence type="ECO:0000256" key="2">
    <source>
        <dbReference type="ARBA" id="ARBA00022525"/>
    </source>
</evidence>
<proteinExistence type="inferred from homology"/>
<dbReference type="Proteomes" id="UP001597520">
    <property type="component" value="Unassembled WGS sequence"/>
</dbReference>
<feature type="region of interest" description="Disordered" evidence="4">
    <location>
        <begin position="34"/>
        <end position="208"/>
    </location>
</feature>
<evidence type="ECO:0000256" key="4">
    <source>
        <dbReference type="SAM" id="MobiDB-lite"/>
    </source>
</evidence>